<dbReference type="PANTHER" id="PTHR43498:SF1">
    <property type="entry name" value="COB--COM HETERODISULFIDE REDUCTASE IRON-SULFUR SUBUNIT A"/>
    <property type="match status" value="1"/>
</dbReference>
<organism evidence="6 7">
    <name type="scientific">Hungatella hathewayi</name>
    <dbReference type="NCBI Taxonomy" id="154046"/>
    <lineage>
        <taxon>Bacteria</taxon>
        <taxon>Bacillati</taxon>
        <taxon>Bacillota</taxon>
        <taxon>Clostridia</taxon>
        <taxon>Lachnospirales</taxon>
        <taxon>Lachnospiraceae</taxon>
        <taxon>Hungatella</taxon>
    </lineage>
</organism>
<dbReference type="PANTHER" id="PTHR43498">
    <property type="entry name" value="FERREDOXIN:COB-COM HETERODISULFIDE REDUCTASE SUBUNIT A"/>
    <property type="match status" value="1"/>
</dbReference>
<proteinExistence type="predicted"/>
<evidence type="ECO:0000256" key="3">
    <source>
        <dbReference type="ARBA" id="ARBA00023002"/>
    </source>
</evidence>
<evidence type="ECO:0000256" key="1">
    <source>
        <dbReference type="ARBA" id="ARBA00022485"/>
    </source>
</evidence>
<evidence type="ECO:0000256" key="5">
    <source>
        <dbReference type="ARBA" id="ARBA00023014"/>
    </source>
</evidence>
<dbReference type="GO" id="GO:0051539">
    <property type="term" value="F:4 iron, 4 sulfur cluster binding"/>
    <property type="evidence" value="ECO:0007669"/>
    <property type="project" value="UniProtKB-KW"/>
</dbReference>
<keyword evidence="1" id="KW-0004">4Fe-4S</keyword>
<evidence type="ECO:0000313" key="7">
    <source>
        <dbReference type="Proteomes" id="UP000434223"/>
    </source>
</evidence>
<dbReference type="SUPFAM" id="SSF51905">
    <property type="entry name" value="FAD/NAD(P)-binding domain"/>
    <property type="match status" value="1"/>
</dbReference>
<dbReference type="EMBL" id="WNME01000020">
    <property type="protein sequence ID" value="MUB66008.1"/>
    <property type="molecule type" value="Genomic_DNA"/>
</dbReference>
<evidence type="ECO:0000256" key="4">
    <source>
        <dbReference type="ARBA" id="ARBA00023004"/>
    </source>
</evidence>
<dbReference type="InterPro" id="IPR036188">
    <property type="entry name" value="FAD/NAD-bd_sf"/>
</dbReference>
<keyword evidence="2" id="KW-0479">Metal-binding</keyword>
<dbReference type="GO" id="GO:0016491">
    <property type="term" value="F:oxidoreductase activity"/>
    <property type="evidence" value="ECO:0007669"/>
    <property type="project" value="UniProtKB-KW"/>
</dbReference>
<accession>A0AAW9WNN5</accession>
<evidence type="ECO:0000313" key="6">
    <source>
        <dbReference type="EMBL" id="MUB66008.1"/>
    </source>
</evidence>
<keyword evidence="4" id="KW-0408">Iron</keyword>
<keyword evidence="5" id="KW-0411">Iron-sulfur</keyword>
<dbReference type="Gene3D" id="3.50.50.60">
    <property type="entry name" value="FAD/NAD(P)-binding domain"/>
    <property type="match status" value="1"/>
</dbReference>
<sequence length="484" mass="53906">MKMKPKFEFVNGSLWEEKKEIPVARNCDVAIAGGGPSGLAAAIASARTGADTLLVESQSFLGGVATSTMMAALVDAKRANGISEELIKRMGERNGAPLLSPEKNVNTIPFDPETFKTCALQMLMESGASVLFYTIVTEPIVVGDEIRGFIIENKNGRQAILARQVIDCTGDADLAYRAGAPCVKGREEDGKMRPLSLLARMGGVDVYKTLKYLEENPEEIQPQYRNGGILKAGEEDVVQRLSGFYKLVEQAKEEGGLFPECHYFRLENLWASRGTVICNTARAYFLDGTDADDLTKAEIICRRQIDKLLEFARKYVPGFENAFVIDISSRLGVRETRRIKGVYTLTDEDAYGDATFEDPILFLSGNLVKRPLPKDLDVHMPEPIEGSDKDWLEKYPERVPMEHHEYQLPFRCLIPQNIRNLLVAGRSLSVSHMIDSFTRNMIPCMWFGQAAGAAAGLCIKYDTIPAELEYEKLHQELKRQGLTF</sequence>
<protein>
    <submittedName>
        <fullName evidence="6">FAD-dependent oxidoreductase</fullName>
    </submittedName>
</protein>
<dbReference type="GO" id="GO:0046872">
    <property type="term" value="F:metal ion binding"/>
    <property type="evidence" value="ECO:0007669"/>
    <property type="project" value="UniProtKB-KW"/>
</dbReference>
<reference evidence="6 7" key="1">
    <citation type="submission" date="2019-09" db="EMBL/GenBank/DDBJ databases">
        <title>Draft genome sequencing of Hungatella hathewayi 123Y-2.</title>
        <authorList>
            <person name="Lv Q."/>
            <person name="Li S."/>
        </authorList>
    </citation>
    <scope>NUCLEOTIDE SEQUENCE [LARGE SCALE GENOMIC DNA]</scope>
    <source>
        <strain evidence="6 7">123Y-2</strain>
    </source>
</reference>
<dbReference type="Pfam" id="PF12831">
    <property type="entry name" value="FAD_oxidored"/>
    <property type="match status" value="1"/>
</dbReference>
<dbReference type="AlphaFoldDB" id="A0AAW9WNN5"/>
<dbReference type="InterPro" id="IPR039650">
    <property type="entry name" value="HdrA-like"/>
</dbReference>
<dbReference type="Proteomes" id="UP000434223">
    <property type="component" value="Unassembled WGS sequence"/>
</dbReference>
<comment type="caution">
    <text evidence="6">The sequence shown here is derived from an EMBL/GenBank/DDBJ whole genome shotgun (WGS) entry which is preliminary data.</text>
</comment>
<name>A0AAW9WNN5_9FIRM</name>
<evidence type="ECO:0000256" key="2">
    <source>
        <dbReference type="ARBA" id="ARBA00022723"/>
    </source>
</evidence>
<keyword evidence="3" id="KW-0560">Oxidoreductase</keyword>
<gene>
    <name evidence="6" type="ORF">GNE07_23590</name>
</gene>